<feature type="transmembrane region" description="Helical" evidence="1">
    <location>
        <begin position="12"/>
        <end position="39"/>
    </location>
</feature>
<reference evidence="2 3" key="1">
    <citation type="journal article" date="2013" name="Int. J. Syst. Evol. Microbiol.">
        <title>Kordia antarctica sp. nov., isolated from Antarctic seawater.</title>
        <authorList>
            <person name="Baek K."/>
            <person name="Choi A."/>
            <person name="Kang I."/>
            <person name="Lee K."/>
            <person name="Cho J.C."/>
        </authorList>
    </citation>
    <scope>NUCLEOTIDE SEQUENCE [LARGE SCALE GENOMIC DNA]</scope>
    <source>
        <strain evidence="2 3">IMCC3317</strain>
    </source>
</reference>
<dbReference type="AlphaFoldDB" id="A0A7L4ZQX2"/>
<dbReference type="EMBL" id="CP019288">
    <property type="protein sequence ID" value="QHI38887.1"/>
    <property type="molecule type" value="Genomic_DNA"/>
</dbReference>
<feature type="transmembrane region" description="Helical" evidence="1">
    <location>
        <begin position="100"/>
        <end position="119"/>
    </location>
</feature>
<feature type="transmembrane region" description="Helical" evidence="1">
    <location>
        <begin position="280"/>
        <end position="296"/>
    </location>
</feature>
<feature type="transmembrane region" description="Helical" evidence="1">
    <location>
        <begin position="181"/>
        <end position="205"/>
    </location>
</feature>
<proteinExistence type="predicted"/>
<dbReference type="PROSITE" id="PS51257">
    <property type="entry name" value="PROKAR_LIPOPROTEIN"/>
    <property type="match status" value="1"/>
</dbReference>
<feature type="transmembrane region" description="Helical" evidence="1">
    <location>
        <begin position="59"/>
        <end position="80"/>
    </location>
</feature>
<feature type="transmembrane region" description="Helical" evidence="1">
    <location>
        <begin position="126"/>
        <end position="142"/>
    </location>
</feature>
<dbReference type="KEGG" id="kan:IMCC3317_42870"/>
<keyword evidence="1" id="KW-0472">Membrane</keyword>
<feature type="transmembrane region" description="Helical" evidence="1">
    <location>
        <begin position="242"/>
        <end position="260"/>
    </location>
</feature>
<dbReference type="OrthoDB" id="114919at2"/>
<organism evidence="2 3">
    <name type="scientific">Kordia antarctica</name>
    <dbReference type="NCBI Taxonomy" id="1218801"/>
    <lineage>
        <taxon>Bacteria</taxon>
        <taxon>Pseudomonadati</taxon>
        <taxon>Bacteroidota</taxon>
        <taxon>Flavobacteriia</taxon>
        <taxon>Flavobacteriales</taxon>
        <taxon>Flavobacteriaceae</taxon>
        <taxon>Kordia</taxon>
    </lineage>
</organism>
<evidence type="ECO:0000313" key="2">
    <source>
        <dbReference type="EMBL" id="QHI38887.1"/>
    </source>
</evidence>
<sequence length="337" mass="39257">MKTLNIDFLNTGLIILSFLLACWLPFELFLLSYAILGPLHYFTEINWIRDKNYFVVNKLWIYLIIIAAFLISIPALFQLPYLDQYQNNTAVQYIMRKLPLYFNAGLFLAIVAAIAFTVVKSKKHQYIVLSVGVLFAVLFHFFPFYHLIIGILLPTVIHVYLFTLIFMWYGNLKSKSRIGYFNVILLAVIPFIIVFLSISTLSYSIKIDTQRIYAENNFYILNIKLAEVLGLSDGKPFAFNKLVDIKIQIFIAFAYTYHYLNWFSKTTVIGWHKKLSKKRSITIILLWIFSVGLYFYNYKIGLIVLLFLSFLHVFMEFPLNIISIKAVGKSIFNPNKS</sequence>
<protein>
    <submittedName>
        <fullName evidence="2">Uncharacterized protein</fullName>
    </submittedName>
</protein>
<evidence type="ECO:0000313" key="3">
    <source>
        <dbReference type="Proteomes" id="UP000464657"/>
    </source>
</evidence>
<keyword evidence="1" id="KW-1133">Transmembrane helix</keyword>
<name>A0A7L4ZQX2_9FLAO</name>
<dbReference type="RefSeq" id="WP_160131410.1">
    <property type="nucleotide sequence ID" value="NZ_CP019288.1"/>
</dbReference>
<accession>A0A7L4ZQX2</accession>
<feature type="transmembrane region" description="Helical" evidence="1">
    <location>
        <begin position="148"/>
        <end position="169"/>
    </location>
</feature>
<evidence type="ECO:0000256" key="1">
    <source>
        <dbReference type="SAM" id="Phobius"/>
    </source>
</evidence>
<keyword evidence="3" id="KW-1185">Reference proteome</keyword>
<gene>
    <name evidence="2" type="ORF">IMCC3317_42870</name>
</gene>
<keyword evidence="1" id="KW-0812">Transmembrane</keyword>
<dbReference type="Proteomes" id="UP000464657">
    <property type="component" value="Chromosome"/>
</dbReference>